<comment type="subcellular location">
    <subcellularLocation>
        <location evidence="1">Cell membrane</location>
        <topology evidence="1">Multi-pass membrane protein</topology>
    </subcellularLocation>
</comment>
<accession>A0A1I2AIC3</accession>
<dbReference type="PANTHER" id="PTHR23514:SF3">
    <property type="entry name" value="BYPASS OF STOP CODON PROTEIN 6"/>
    <property type="match status" value="1"/>
</dbReference>
<dbReference type="InterPro" id="IPR020846">
    <property type="entry name" value="MFS_dom"/>
</dbReference>
<feature type="transmembrane region" description="Helical" evidence="7">
    <location>
        <begin position="304"/>
        <end position="324"/>
    </location>
</feature>
<evidence type="ECO:0000256" key="4">
    <source>
        <dbReference type="ARBA" id="ARBA00022692"/>
    </source>
</evidence>
<feature type="domain" description="Major facilitator superfamily (MFS) profile" evidence="8">
    <location>
        <begin position="5"/>
        <end position="397"/>
    </location>
</feature>
<dbReference type="GO" id="GO:0022857">
    <property type="term" value="F:transmembrane transporter activity"/>
    <property type="evidence" value="ECO:0007669"/>
    <property type="project" value="InterPro"/>
</dbReference>
<evidence type="ECO:0000313" key="9">
    <source>
        <dbReference type="EMBL" id="SFE43529.1"/>
    </source>
</evidence>
<feature type="transmembrane region" description="Helical" evidence="7">
    <location>
        <begin position="128"/>
        <end position="149"/>
    </location>
</feature>
<comment type="similarity">
    <text evidence="2">Belongs to the major facilitator superfamily.</text>
</comment>
<keyword evidence="3" id="KW-0813">Transport</keyword>
<feature type="transmembrane region" description="Helical" evidence="7">
    <location>
        <begin position="43"/>
        <end position="63"/>
    </location>
</feature>
<dbReference type="Proteomes" id="UP000198855">
    <property type="component" value="Unassembled WGS sequence"/>
</dbReference>
<reference evidence="10" key="1">
    <citation type="submission" date="2016-10" db="EMBL/GenBank/DDBJ databases">
        <authorList>
            <person name="Varghese N."/>
            <person name="Submissions S."/>
        </authorList>
    </citation>
    <scope>NUCLEOTIDE SEQUENCE [LARGE SCALE GENOMIC DNA]</scope>
    <source>
        <strain evidence="10">CGMCC 1.10784</strain>
    </source>
</reference>
<dbReference type="Gene3D" id="1.20.1250.20">
    <property type="entry name" value="MFS general substrate transporter like domains"/>
    <property type="match status" value="1"/>
</dbReference>
<keyword evidence="6 7" id="KW-0472">Membrane</keyword>
<dbReference type="Pfam" id="PF07690">
    <property type="entry name" value="MFS_1"/>
    <property type="match status" value="1"/>
</dbReference>
<dbReference type="GO" id="GO:0005886">
    <property type="term" value="C:plasma membrane"/>
    <property type="evidence" value="ECO:0007669"/>
    <property type="project" value="UniProtKB-SubCell"/>
</dbReference>
<evidence type="ECO:0000259" key="8">
    <source>
        <dbReference type="PROSITE" id="PS50850"/>
    </source>
</evidence>
<keyword evidence="4 7" id="KW-0812">Transmembrane</keyword>
<protein>
    <submittedName>
        <fullName evidence="9">Fucose permease</fullName>
    </submittedName>
</protein>
<dbReference type="SUPFAM" id="SSF103473">
    <property type="entry name" value="MFS general substrate transporter"/>
    <property type="match status" value="1"/>
</dbReference>
<feature type="transmembrane region" description="Helical" evidence="7">
    <location>
        <begin position="281"/>
        <end position="298"/>
    </location>
</feature>
<dbReference type="InterPro" id="IPR036259">
    <property type="entry name" value="MFS_trans_sf"/>
</dbReference>
<evidence type="ECO:0000256" key="3">
    <source>
        <dbReference type="ARBA" id="ARBA00022448"/>
    </source>
</evidence>
<feature type="transmembrane region" description="Helical" evidence="7">
    <location>
        <begin position="92"/>
        <end position="116"/>
    </location>
</feature>
<evidence type="ECO:0000256" key="6">
    <source>
        <dbReference type="ARBA" id="ARBA00023136"/>
    </source>
</evidence>
<organism evidence="9 10">
    <name type="scientific">Paenibacillus catalpae</name>
    <dbReference type="NCBI Taxonomy" id="1045775"/>
    <lineage>
        <taxon>Bacteria</taxon>
        <taxon>Bacillati</taxon>
        <taxon>Bacillota</taxon>
        <taxon>Bacilli</taxon>
        <taxon>Bacillales</taxon>
        <taxon>Paenibacillaceae</taxon>
        <taxon>Paenibacillus</taxon>
    </lineage>
</organism>
<evidence type="ECO:0000256" key="7">
    <source>
        <dbReference type="SAM" id="Phobius"/>
    </source>
</evidence>
<dbReference type="EMBL" id="FOMT01000003">
    <property type="protein sequence ID" value="SFE43529.1"/>
    <property type="molecule type" value="Genomic_DNA"/>
</dbReference>
<dbReference type="PANTHER" id="PTHR23514">
    <property type="entry name" value="BYPASS OF STOP CODON PROTEIN 6"/>
    <property type="match status" value="1"/>
</dbReference>
<evidence type="ECO:0000256" key="2">
    <source>
        <dbReference type="ARBA" id="ARBA00008335"/>
    </source>
</evidence>
<feature type="transmembrane region" description="Helical" evidence="7">
    <location>
        <begin position="155"/>
        <end position="178"/>
    </location>
</feature>
<keyword evidence="5 7" id="KW-1133">Transmembrane helix</keyword>
<feature type="transmembrane region" description="Helical" evidence="7">
    <location>
        <begin position="345"/>
        <end position="362"/>
    </location>
</feature>
<dbReference type="PROSITE" id="PS50850">
    <property type="entry name" value="MFS"/>
    <property type="match status" value="1"/>
</dbReference>
<keyword evidence="10" id="KW-1185">Reference proteome</keyword>
<feature type="transmembrane region" description="Helical" evidence="7">
    <location>
        <begin position="217"/>
        <end position="236"/>
    </location>
</feature>
<feature type="transmembrane region" description="Helical" evidence="7">
    <location>
        <begin position="368"/>
        <end position="385"/>
    </location>
</feature>
<feature type="transmembrane region" description="Helical" evidence="7">
    <location>
        <begin position="256"/>
        <end position="274"/>
    </location>
</feature>
<dbReference type="InterPro" id="IPR011701">
    <property type="entry name" value="MFS"/>
</dbReference>
<proteinExistence type="inferred from homology"/>
<dbReference type="AlphaFoldDB" id="A0A1I2AIC3"/>
<evidence type="ECO:0000256" key="5">
    <source>
        <dbReference type="ARBA" id="ARBA00022989"/>
    </source>
</evidence>
<sequence length="413" mass="44089">MATFFLIIIYLAFISLGLPDSLLGSAWPVMQPELHAPLGAAGVLYMTIAAGTIVSSLASGTILSRFGTGRVTLVSCIMTAGALLGYSTSPSLIWLLVCAIPLGLGAGAVDAGLNNYVAAHYKAHHMSWLHCFWGVGATLGPVIMAQFITNNAWRYGYLTVAAIQCALVVILFFTLPLWDRVAKIHKASSTAEQEDVIHELPEEDAARHPLKIKGVKLALVSFMLYCGIEAAVGLWGSSFLVNMKNVSASTAAQWVSLYYAGITAGRFITGFITFKVSNRNLIRGGQLIALIGALLLFLPLPDGFTLAGFIIVGFGLAPIYPCMLHETPVRFGKKQSQTIMGYQMAVAYTGSTLMPPLLGLLASSLTIGIFPFYIVLCAAAMLLFSERLNAFLKPNANAKTAQAVISADESIKS</sequence>
<dbReference type="RefSeq" id="WP_091186636.1">
    <property type="nucleotide sequence ID" value="NZ_FOMT01000003.1"/>
</dbReference>
<evidence type="ECO:0000313" key="10">
    <source>
        <dbReference type="Proteomes" id="UP000198855"/>
    </source>
</evidence>
<dbReference type="OrthoDB" id="9795150at2"/>
<feature type="transmembrane region" description="Helical" evidence="7">
    <location>
        <begin position="70"/>
        <end position="86"/>
    </location>
</feature>
<dbReference type="STRING" id="1045775.SAMN05216378_3104"/>
<dbReference type="InterPro" id="IPR051788">
    <property type="entry name" value="MFS_Transporter"/>
</dbReference>
<name>A0A1I2AIC3_9BACL</name>
<evidence type="ECO:0000256" key="1">
    <source>
        <dbReference type="ARBA" id="ARBA00004651"/>
    </source>
</evidence>
<gene>
    <name evidence="9" type="ORF">SAMN05216378_3104</name>
</gene>